<keyword evidence="3" id="KW-0813">Transport</keyword>
<evidence type="ECO:0000256" key="8">
    <source>
        <dbReference type="PIRSR" id="PIRSR600175-1"/>
    </source>
</evidence>
<comment type="caution">
    <text evidence="10">The sequence shown here is derived from an EMBL/GenBank/DDBJ whole genome shotgun (WGS) entry which is preliminary data.</text>
</comment>
<evidence type="ECO:0000256" key="2">
    <source>
        <dbReference type="ARBA" id="ARBA00006459"/>
    </source>
</evidence>
<evidence type="ECO:0000313" key="10">
    <source>
        <dbReference type="EMBL" id="KAK3095038.1"/>
    </source>
</evidence>
<evidence type="ECO:0000256" key="6">
    <source>
        <dbReference type="ARBA" id="ARBA00023136"/>
    </source>
</evidence>
<dbReference type="PANTHER" id="PTHR11616:SF321">
    <property type="entry name" value="SODIUM-DEPENDENT NUTRIENT AMINO ACID TRANSPORTER 1-RELATED"/>
    <property type="match status" value="1"/>
</dbReference>
<feature type="binding site" evidence="8">
    <location>
        <position position="342"/>
    </location>
    <ligand>
        <name>Na(+)</name>
        <dbReference type="ChEBI" id="CHEBI:29101"/>
        <label>1</label>
    </ligand>
</feature>
<evidence type="ECO:0000256" key="3">
    <source>
        <dbReference type="ARBA" id="ARBA00022448"/>
    </source>
</evidence>
<dbReference type="AlphaFoldDB" id="A0AA88XZW5"/>
<keyword evidence="5 9" id="KW-1133">Transmembrane helix</keyword>
<feature type="transmembrane region" description="Helical" evidence="9">
    <location>
        <begin position="168"/>
        <end position="189"/>
    </location>
</feature>
<gene>
    <name evidence="10" type="ORF">FSP39_009518</name>
</gene>
<proteinExistence type="inferred from homology"/>
<dbReference type="Pfam" id="PF00209">
    <property type="entry name" value="SNF"/>
    <property type="match status" value="1"/>
</dbReference>
<feature type="transmembrane region" description="Helical" evidence="9">
    <location>
        <begin position="32"/>
        <end position="51"/>
    </location>
</feature>
<dbReference type="Proteomes" id="UP001186944">
    <property type="component" value="Unassembled WGS sequence"/>
</dbReference>
<feature type="transmembrane region" description="Helical" evidence="9">
    <location>
        <begin position="475"/>
        <end position="496"/>
    </location>
</feature>
<reference evidence="10" key="1">
    <citation type="submission" date="2019-08" db="EMBL/GenBank/DDBJ databases">
        <title>The improved chromosome-level genome for the pearl oyster Pinctada fucata martensii using PacBio sequencing and Hi-C.</title>
        <authorList>
            <person name="Zheng Z."/>
        </authorList>
    </citation>
    <scope>NUCLEOTIDE SEQUENCE</scope>
    <source>
        <strain evidence="10">ZZ-2019</strain>
        <tissue evidence="10">Adductor muscle</tissue>
    </source>
</reference>
<feature type="transmembrane region" description="Helical" evidence="9">
    <location>
        <begin position="81"/>
        <end position="105"/>
    </location>
</feature>
<evidence type="ECO:0000256" key="5">
    <source>
        <dbReference type="ARBA" id="ARBA00022989"/>
    </source>
</evidence>
<keyword evidence="7" id="KW-0325">Glycoprotein</keyword>
<comment type="similarity">
    <text evidence="2">Belongs to the sodium:neurotransmitter symporter (SNF) (TC 2.A.22) family.</text>
</comment>
<feature type="transmembrane region" description="Helical" evidence="9">
    <location>
        <begin position="322"/>
        <end position="347"/>
    </location>
</feature>
<keyword evidence="8" id="KW-0915">Sodium</keyword>
<dbReference type="GO" id="GO:0005283">
    <property type="term" value="F:amino acid:sodium symporter activity"/>
    <property type="evidence" value="ECO:0007669"/>
    <property type="project" value="TreeGrafter"/>
</dbReference>
<evidence type="ECO:0000256" key="1">
    <source>
        <dbReference type="ARBA" id="ARBA00004141"/>
    </source>
</evidence>
<dbReference type="GO" id="GO:0089718">
    <property type="term" value="P:amino acid import across plasma membrane"/>
    <property type="evidence" value="ECO:0007669"/>
    <property type="project" value="TreeGrafter"/>
</dbReference>
<sequence>MGEVTAEWNLLQLAFIAVYPAYLSYIRIVDGMSLIALYVFLFVLCIPAMFIQMKLGGYSQKSILGVLSQHLPIAKGFGITLLIDLLLTCIYLGPLVCHFGMYAVISMLEHPNGYLQLSNGIGNISGFPTWTFTEQLEGLGIPVLPVALTAVWLLVFLFTAFGPRVAGWILFVLGPGFVATLFAVLGYGYKNLNMDHTNEFLMKFYNLNFKGFIDFSNTQSFVKNWNDGFMLLMNSFPVWSAIAVSLGKFVGKGKISRNVGWLIVIVMYAMVVQIPQLAMAPYIGNLIASVDKTRLRENTFNGMELVFMAMPAAFSELKVPPIYAMLFFLSLFISGFMLLCVSMLTLVDNMVENMTSSYTPLHNKRSLCTFVMTFILMTILLGLGILQTTTAGMYYTYLLDQSVLRLRFIIVFLLAVCVIIVYVKHTFALWERIIVSVWCIFAATATAGFWVYSFYLDIDRSLTYANHRYAQTWDLVSWIISAVPYLAIIAVAMYSCATHEGMCGERCHYMMCGSEEETHNYDGYYPAAEPTAPPAYSPYMDSGHSHGYGDSLYPMDELNKHYDPEMEPLDTRLRSSRI</sequence>
<dbReference type="InterPro" id="IPR000175">
    <property type="entry name" value="Na/ntran_symport"/>
</dbReference>
<name>A0AA88XZW5_PINIB</name>
<dbReference type="GO" id="GO:0046872">
    <property type="term" value="F:metal ion binding"/>
    <property type="evidence" value="ECO:0007669"/>
    <property type="project" value="UniProtKB-KW"/>
</dbReference>
<keyword evidence="8" id="KW-0479">Metal-binding</keyword>
<organism evidence="10 11">
    <name type="scientific">Pinctada imbricata</name>
    <name type="common">Atlantic pearl-oyster</name>
    <name type="synonym">Pinctada martensii</name>
    <dbReference type="NCBI Taxonomy" id="66713"/>
    <lineage>
        <taxon>Eukaryota</taxon>
        <taxon>Metazoa</taxon>
        <taxon>Spiralia</taxon>
        <taxon>Lophotrochozoa</taxon>
        <taxon>Mollusca</taxon>
        <taxon>Bivalvia</taxon>
        <taxon>Autobranchia</taxon>
        <taxon>Pteriomorphia</taxon>
        <taxon>Pterioida</taxon>
        <taxon>Pterioidea</taxon>
        <taxon>Pteriidae</taxon>
        <taxon>Pinctada</taxon>
    </lineage>
</organism>
<feature type="transmembrane region" description="Helical" evidence="9">
    <location>
        <begin position="367"/>
        <end position="386"/>
    </location>
</feature>
<evidence type="ECO:0000256" key="7">
    <source>
        <dbReference type="ARBA" id="ARBA00023180"/>
    </source>
</evidence>
<keyword evidence="4 9" id="KW-0812">Transmembrane</keyword>
<feature type="transmembrane region" description="Helical" evidence="9">
    <location>
        <begin position="139"/>
        <end position="161"/>
    </location>
</feature>
<dbReference type="EMBL" id="VSWD01000008">
    <property type="protein sequence ID" value="KAK3095038.1"/>
    <property type="molecule type" value="Genomic_DNA"/>
</dbReference>
<dbReference type="PANTHER" id="PTHR11616">
    <property type="entry name" value="SODIUM/CHLORIDE DEPENDENT TRANSPORTER"/>
    <property type="match status" value="1"/>
</dbReference>
<feature type="transmembrane region" description="Helical" evidence="9">
    <location>
        <begin position="228"/>
        <end position="247"/>
    </location>
</feature>
<evidence type="ECO:0000256" key="9">
    <source>
        <dbReference type="SAM" id="Phobius"/>
    </source>
</evidence>
<accession>A0AA88XZW5</accession>
<keyword evidence="6 9" id="KW-0472">Membrane</keyword>
<dbReference type="GO" id="GO:0005886">
    <property type="term" value="C:plasma membrane"/>
    <property type="evidence" value="ECO:0007669"/>
    <property type="project" value="TreeGrafter"/>
</dbReference>
<evidence type="ECO:0000256" key="4">
    <source>
        <dbReference type="ARBA" id="ARBA00022692"/>
    </source>
</evidence>
<dbReference type="InterPro" id="IPR037272">
    <property type="entry name" value="SNS_sf"/>
</dbReference>
<feature type="transmembrane region" description="Helical" evidence="9">
    <location>
        <begin position="435"/>
        <end position="455"/>
    </location>
</feature>
<evidence type="ECO:0000313" key="11">
    <source>
        <dbReference type="Proteomes" id="UP001186944"/>
    </source>
</evidence>
<feature type="transmembrane region" description="Helical" evidence="9">
    <location>
        <begin position="7"/>
        <end position="26"/>
    </location>
</feature>
<dbReference type="SUPFAM" id="SSF161070">
    <property type="entry name" value="SNF-like"/>
    <property type="match status" value="1"/>
</dbReference>
<feature type="transmembrane region" description="Helical" evidence="9">
    <location>
        <begin position="406"/>
        <end position="423"/>
    </location>
</feature>
<protein>
    <submittedName>
        <fullName evidence="10">Uncharacterized protein</fullName>
    </submittedName>
</protein>
<keyword evidence="11" id="KW-1185">Reference proteome</keyword>
<feature type="transmembrane region" description="Helical" evidence="9">
    <location>
        <begin position="259"/>
        <end position="283"/>
    </location>
</feature>
<comment type="subcellular location">
    <subcellularLocation>
        <location evidence="1">Membrane</location>
        <topology evidence="1">Multi-pass membrane protein</topology>
    </subcellularLocation>
</comment>
<dbReference type="PROSITE" id="PS50267">
    <property type="entry name" value="NA_NEUROTRAN_SYMP_3"/>
    <property type="match status" value="1"/>
</dbReference>